<keyword evidence="3" id="KW-1185">Reference proteome</keyword>
<keyword evidence="1" id="KW-0812">Transmembrane</keyword>
<dbReference type="Proteomes" id="UP000182826">
    <property type="component" value="Unassembled WGS sequence"/>
</dbReference>
<evidence type="ECO:0000313" key="2">
    <source>
        <dbReference type="EMBL" id="OIV40614.1"/>
    </source>
</evidence>
<proteinExistence type="predicted"/>
<sequence>MNFENWEYGVIPTVFICVLLPLFLYYSYWLFISGIIGLHRMEESTRWKYCIGEVKNAEIKYMSFSEDYRFRLKKTYNYVVDEVEYESNQTYASDYLFEKEYKSLGQFPKIDEIFLKSNQFIQTEKEKEIQTERKITVYYDKNNPKRSCLINKINSHIYLPIFMGLFFGLVLTIFALKLIGNLTE</sequence>
<feature type="transmembrane region" description="Helical" evidence="1">
    <location>
        <begin position="12"/>
        <end position="38"/>
    </location>
</feature>
<evidence type="ECO:0000256" key="1">
    <source>
        <dbReference type="SAM" id="Phobius"/>
    </source>
</evidence>
<evidence type="ECO:0008006" key="4">
    <source>
        <dbReference type="Google" id="ProtNLM"/>
    </source>
</evidence>
<keyword evidence="1" id="KW-0472">Membrane</keyword>
<evidence type="ECO:0000313" key="3">
    <source>
        <dbReference type="Proteomes" id="UP000182826"/>
    </source>
</evidence>
<dbReference type="OrthoDB" id="1344192at2"/>
<organism evidence="2 3">
    <name type="scientific">Flavobacterium johnsoniae</name>
    <name type="common">Cytophaga johnsonae</name>
    <dbReference type="NCBI Taxonomy" id="986"/>
    <lineage>
        <taxon>Bacteria</taxon>
        <taxon>Pseudomonadati</taxon>
        <taxon>Bacteroidota</taxon>
        <taxon>Flavobacteriia</taxon>
        <taxon>Flavobacteriales</taxon>
        <taxon>Flavobacteriaceae</taxon>
        <taxon>Flavobacterium</taxon>
    </lineage>
</organism>
<dbReference type="EMBL" id="MLFK01000009">
    <property type="protein sequence ID" value="OIV40614.1"/>
    <property type="molecule type" value="Genomic_DNA"/>
</dbReference>
<name>A0A1J7BPH5_FLAJO</name>
<reference evidence="2 3" key="1">
    <citation type="submission" date="2016-10" db="EMBL/GenBank/DDBJ databases">
        <title>Draft Genome Sequence of Rhizobacteria Flavobacterium johnsoniae CI04.</title>
        <authorList>
            <person name="Bravo J.I."/>
            <person name="Lozano G.L."/>
            <person name="Handelsman J."/>
        </authorList>
    </citation>
    <scope>NUCLEOTIDE SEQUENCE [LARGE SCALE GENOMIC DNA]</scope>
    <source>
        <strain evidence="2 3">CI04</strain>
    </source>
</reference>
<dbReference type="AlphaFoldDB" id="A0A1J7BPH5"/>
<dbReference type="RefSeq" id="WP_071637816.1">
    <property type="nucleotide sequence ID" value="NZ_MLFK01000009.1"/>
</dbReference>
<comment type="caution">
    <text evidence="2">The sequence shown here is derived from an EMBL/GenBank/DDBJ whole genome shotgun (WGS) entry which is preliminary data.</text>
</comment>
<gene>
    <name evidence="2" type="ORF">BKM63_17260</name>
</gene>
<keyword evidence="1" id="KW-1133">Transmembrane helix</keyword>
<protein>
    <recommendedName>
        <fullName evidence="4">DUF3592 domain-containing protein</fullName>
    </recommendedName>
</protein>
<accession>A0A1J7BPH5</accession>
<feature type="transmembrane region" description="Helical" evidence="1">
    <location>
        <begin position="157"/>
        <end position="179"/>
    </location>
</feature>